<organism evidence="1 2">
    <name type="scientific">Thiopseudomonas alkaliphila</name>
    <dbReference type="NCBI Taxonomy" id="1697053"/>
    <lineage>
        <taxon>Bacteria</taxon>
        <taxon>Pseudomonadati</taxon>
        <taxon>Pseudomonadota</taxon>
        <taxon>Gammaproteobacteria</taxon>
        <taxon>Pseudomonadales</taxon>
        <taxon>Pseudomonadaceae</taxon>
        <taxon>Thiopseudomonas</taxon>
    </lineage>
</organism>
<evidence type="ECO:0000313" key="1">
    <source>
        <dbReference type="EMBL" id="AKX59063.1"/>
    </source>
</evidence>
<proteinExistence type="predicted"/>
<reference evidence="1 2" key="1">
    <citation type="journal article" date="2015" name="Genome Announc.">
        <title>Genome Sequences of Oblitimonas alkaliphila gen. nov. sp. nov. (Proposed), a Novel Bacterium of the Pseudomonadaceae Family.</title>
        <authorList>
            <person name="Lauer A.C."/>
            <person name="Nicholson A.C."/>
            <person name="Humrighouse B.W."/>
            <person name="Emery B."/>
            <person name="Drobish A."/>
            <person name="Juieng P."/>
            <person name="Loparev V."/>
            <person name="McQuiston J.R."/>
        </authorList>
    </citation>
    <scope>NUCLEOTIDE SEQUENCE [LARGE SCALE GENOMIC DNA]</scope>
    <source>
        <strain evidence="1 2">E5571</strain>
    </source>
</reference>
<dbReference type="RefSeq" id="WP_053100071.1">
    <property type="nucleotide sequence ID" value="NZ_CP012365.1"/>
</dbReference>
<dbReference type="STRING" id="1697053.AKN87_05290"/>
<keyword evidence="2" id="KW-1185">Reference proteome</keyword>
<dbReference type="Proteomes" id="UP000063953">
    <property type="component" value="Chromosome"/>
</dbReference>
<dbReference type="EMBL" id="CP012365">
    <property type="protein sequence ID" value="AKX59063.1"/>
    <property type="molecule type" value="Genomic_DNA"/>
</dbReference>
<evidence type="ECO:0000313" key="2">
    <source>
        <dbReference type="Proteomes" id="UP000063953"/>
    </source>
</evidence>
<dbReference type="PATRIC" id="fig|1698449.3.peg.651"/>
<protein>
    <submittedName>
        <fullName evidence="1">Uncharacterized protein</fullName>
    </submittedName>
</protein>
<gene>
    <name evidence="1" type="ORF">AKN88_03250</name>
</gene>
<sequence length="122" mass="13590">MRQPDIEIYLKDCDLEAVSHWLSTALAATPRWLTKGQISQALIAQLPVTWFKHAVGKWNSLLIESADSPWATDLDCAQAAYATLGVEVRCSLGGWQESQGEADADQWLKVNAEGVTEFTWRI</sequence>
<accession>A0A0K1XD09</accession>
<name>A0A0K1XD09_9GAMM</name>
<dbReference type="AlphaFoldDB" id="A0A0K1XD09"/>